<name>A0ABD6CHQ6_9EURY</name>
<dbReference type="RefSeq" id="WP_247380999.1">
    <property type="nucleotide sequence ID" value="NZ_JALLGV010000009.1"/>
</dbReference>
<dbReference type="SUPFAM" id="SSF52402">
    <property type="entry name" value="Adenine nucleotide alpha hydrolases-like"/>
    <property type="match status" value="2"/>
</dbReference>
<dbReference type="PANTHER" id="PTHR46268:SF6">
    <property type="entry name" value="UNIVERSAL STRESS PROTEIN UP12"/>
    <property type="match status" value="1"/>
</dbReference>
<dbReference type="Pfam" id="PF00582">
    <property type="entry name" value="Usp"/>
    <property type="match status" value="2"/>
</dbReference>
<feature type="domain" description="UspA" evidence="2">
    <location>
        <begin position="155"/>
        <end position="289"/>
    </location>
</feature>
<dbReference type="Proteomes" id="UP001597119">
    <property type="component" value="Unassembled WGS sequence"/>
</dbReference>
<dbReference type="EMBL" id="JBHUDJ010000015">
    <property type="protein sequence ID" value="MFD1589492.1"/>
    <property type="molecule type" value="Genomic_DNA"/>
</dbReference>
<dbReference type="InterPro" id="IPR014729">
    <property type="entry name" value="Rossmann-like_a/b/a_fold"/>
</dbReference>
<evidence type="ECO:0000259" key="2">
    <source>
        <dbReference type="Pfam" id="PF00582"/>
    </source>
</evidence>
<feature type="domain" description="UspA" evidence="2">
    <location>
        <begin position="1"/>
        <end position="141"/>
    </location>
</feature>
<dbReference type="Gene3D" id="3.40.50.620">
    <property type="entry name" value="HUPs"/>
    <property type="match status" value="2"/>
</dbReference>
<keyword evidence="4" id="KW-1185">Reference proteome</keyword>
<dbReference type="AlphaFoldDB" id="A0ABD6CHQ6"/>
<dbReference type="PRINTS" id="PR01438">
    <property type="entry name" value="UNVRSLSTRESS"/>
</dbReference>
<comment type="caution">
    <text evidence="3">The sequence shown here is derived from an EMBL/GenBank/DDBJ whole genome shotgun (WGS) entry which is preliminary data.</text>
</comment>
<dbReference type="InterPro" id="IPR006015">
    <property type="entry name" value="Universal_stress_UspA"/>
</dbReference>
<accession>A0ABD6CHQ6</accession>
<evidence type="ECO:0000313" key="3">
    <source>
        <dbReference type="EMBL" id="MFD1589492.1"/>
    </source>
</evidence>
<dbReference type="InterPro" id="IPR006016">
    <property type="entry name" value="UspA"/>
</dbReference>
<comment type="similarity">
    <text evidence="1">Belongs to the universal stress protein A family.</text>
</comment>
<evidence type="ECO:0000256" key="1">
    <source>
        <dbReference type="ARBA" id="ARBA00008791"/>
    </source>
</evidence>
<gene>
    <name evidence="3" type="ORF">ACFR9U_21150</name>
</gene>
<dbReference type="PANTHER" id="PTHR46268">
    <property type="entry name" value="STRESS RESPONSE PROTEIN NHAX"/>
    <property type="match status" value="1"/>
</dbReference>
<sequence>MYQTILLPTDGSAGAAEAIARALDLARATDATLHALSVVDTGAEPPGVSDANRAEFREKARTRSRAATQTVDEHGQKLGVDVVEAVREGVPHEAIREYADEHDVDLIVMGTQGWTGHERARLGSTTERVITLGDVPIMTVRLDGDVTDLPTGYGMYDHVVIATDGSDEAARAAEPALEIAEHYGADVHVIYVVDTETYDLEDAPRSIVGLLKEGGQKATETIADLARERNLPVDADVLRGRPDEEILAFADGVEADLIVVGTRGLSATTDRLLGSVTARILERAETPVMTR</sequence>
<dbReference type="CDD" id="cd00293">
    <property type="entry name" value="USP-like"/>
    <property type="match status" value="2"/>
</dbReference>
<proteinExistence type="inferred from homology"/>
<evidence type="ECO:0000313" key="4">
    <source>
        <dbReference type="Proteomes" id="UP001597119"/>
    </source>
</evidence>
<organism evidence="3 4">
    <name type="scientific">Halorientalis brevis</name>
    <dbReference type="NCBI Taxonomy" id="1126241"/>
    <lineage>
        <taxon>Archaea</taxon>
        <taxon>Methanobacteriati</taxon>
        <taxon>Methanobacteriota</taxon>
        <taxon>Stenosarchaea group</taxon>
        <taxon>Halobacteria</taxon>
        <taxon>Halobacteriales</taxon>
        <taxon>Haloarculaceae</taxon>
        <taxon>Halorientalis</taxon>
    </lineage>
</organism>
<protein>
    <submittedName>
        <fullName evidence="3">Universal stress protein</fullName>
    </submittedName>
</protein>
<reference evidence="3 4" key="1">
    <citation type="journal article" date="2019" name="Int. J. Syst. Evol. Microbiol.">
        <title>The Global Catalogue of Microorganisms (GCM) 10K type strain sequencing project: providing services to taxonomists for standard genome sequencing and annotation.</title>
        <authorList>
            <consortium name="The Broad Institute Genomics Platform"/>
            <consortium name="The Broad Institute Genome Sequencing Center for Infectious Disease"/>
            <person name="Wu L."/>
            <person name="Ma J."/>
        </authorList>
    </citation>
    <scope>NUCLEOTIDE SEQUENCE [LARGE SCALE GENOMIC DNA]</scope>
    <source>
        <strain evidence="3 4">CGMCC 1.12125</strain>
    </source>
</reference>